<comment type="caution">
    <text evidence="3">The sequence shown here is derived from an EMBL/GenBank/DDBJ whole genome shotgun (WGS) entry which is preliminary data.</text>
</comment>
<dbReference type="Proteomes" id="UP000321947">
    <property type="component" value="Unassembled WGS sequence"/>
</dbReference>
<dbReference type="EMBL" id="SSTD01014035">
    <property type="protein sequence ID" value="TYK04735.1"/>
    <property type="molecule type" value="Genomic_DNA"/>
</dbReference>
<dbReference type="EMBL" id="SSTE01023130">
    <property type="protein sequence ID" value="KAA0025447.1"/>
    <property type="molecule type" value="Genomic_DNA"/>
</dbReference>
<evidence type="ECO:0008006" key="6">
    <source>
        <dbReference type="Google" id="ProtNLM"/>
    </source>
</evidence>
<evidence type="ECO:0000313" key="5">
    <source>
        <dbReference type="Proteomes" id="UP000321947"/>
    </source>
</evidence>
<feature type="compositionally biased region" description="Basic residues" evidence="1">
    <location>
        <begin position="1"/>
        <end position="12"/>
    </location>
</feature>
<reference evidence="4 5" key="1">
    <citation type="submission" date="2019-08" db="EMBL/GenBank/DDBJ databases">
        <title>Draft genome sequences of two oriental melons (Cucumis melo L. var makuwa).</title>
        <authorList>
            <person name="Kwon S.-Y."/>
        </authorList>
    </citation>
    <scope>NUCLEOTIDE SEQUENCE [LARGE SCALE GENOMIC DNA]</scope>
    <source>
        <strain evidence="5">cv. Chang Bougi</strain>
        <strain evidence="4">cv. SW 3</strain>
        <tissue evidence="3">Leaf</tissue>
    </source>
</reference>
<gene>
    <name evidence="3" type="ORF">E5676_scaffold68G00300</name>
    <name evidence="2" type="ORF">E6C27_scaffold417G00410</name>
</gene>
<accession>A0A5D3C068</accession>
<name>A0A5D3C068_CUCMM</name>
<evidence type="ECO:0000313" key="3">
    <source>
        <dbReference type="EMBL" id="TYK04735.1"/>
    </source>
</evidence>
<dbReference type="AlphaFoldDB" id="A0A5D3C068"/>
<feature type="region of interest" description="Disordered" evidence="1">
    <location>
        <begin position="1"/>
        <end position="25"/>
    </location>
</feature>
<dbReference type="Proteomes" id="UP000321393">
    <property type="component" value="Unassembled WGS sequence"/>
</dbReference>
<organism evidence="3 5">
    <name type="scientific">Cucumis melo var. makuwa</name>
    <name type="common">Oriental melon</name>
    <dbReference type="NCBI Taxonomy" id="1194695"/>
    <lineage>
        <taxon>Eukaryota</taxon>
        <taxon>Viridiplantae</taxon>
        <taxon>Streptophyta</taxon>
        <taxon>Embryophyta</taxon>
        <taxon>Tracheophyta</taxon>
        <taxon>Spermatophyta</taxon>
        <taxon>Magnoliopsida</taxon>
        <taxon>eudicotyledons</taxon>
        <taxon>Gunneridae</taxon>
        <taxon>Pentapetalae</taxon>
        <taxon>rosids</taxon>
        <taxon>fabids</taxon>
        <taxon>Cucurbitales</taxon>
        <taxon>Cucurbitaceae</taxon>
        <taxon>Benincaseae</taxon>
        <taxon>Cucumis</taxon>
    </lineage>
</organism>
<proteinExistence type="predicted"/>
<evidence type="ECO:0000313" key="4">
    <source>
        <dbReference type="Proteomes" id="UP000321393"/>
    </source>
</evidence>
<protein>
    <recommendedName>
        <fullName evidence="6">Gag protease polyprotein</fullName>
    </recommendedName>
</protein>
<sequence length="70" mass="7663">MQSRKGGRRGRGAGRTQPEEQPAVEIANPTAVVTQVNLAAMEKRYQDMRRDALALLHAAKQTLPALAHTQ</sequence>
<evidence type="ECO:0000256" key="1">
    <source>
        <dbReference type="SAM" id="MobiDB-lite"/>
    </source>
</evidence>
<evidence type="ECO:0000313" key="2">
    <source>
        <dbReference type="EMBL" id="KAA0025447.1"/>
    </source>
</evidence>